<reference evidence="2 3" key="1">
    <citation type="submission" date="2024-05" db="EMBL/GenBank/DDBJ databases">
        <title>The nuclear and mitochondrial genome assemblies of Tetragonisca angustula (Apidae: Meliponini), a tiny yet remarkable pollinator in the Neotropics.</title>
        <authorList>
            <person name="Ferrari R."/>
            <person name="Ricardo P.C."/>
            <person name="Dias F.C."/>
            <person name="Araujo N.S."/>
            <person name="Soares D.O."/>
            <person name="Zhou Q.-S."/>
            <person name="Zhu C.-D."/>
            <person name="Coutinho L."/>
            <person name="Airas M.C."/>
            <person name="Batista T.M."/>
        </authorList>
    </citation>
    <scope>NUCLEOTIDE SEQUENCE [LARGE SCALE GENOMIC DNA]</scope>
    <source>
        <strain evidence="2">ASF017062</strain>
        <tissue evidence="2">Abdomen</tissue>
    </source>
</reference>
<comment type="caution">
    <text evidence="2">The sequence shown here is derived from an EMBL/GenBank/DDBJ whole genome shotgun (WGS) entry which is preliminary data.</text>
</comment>
<protein>
    <submittedName>
        <fullName evidence="2">Uncharacterized protein</fullName>
    </submittedName>
</protein>
<evidence type="ECO:0000256" key="1">
    <source>
        <dbReference type="SAM" id="MobiDB-lite"/>
    </source>
</evidence>
<evidence type="ECO:0000313" key="2">
    <source>
        <dbReference type="EMBL" id="KAK9309381.1"/>
    </source>
</evidence>
<gene>
    <name evidence="2" type="ORF">QLX08_000874</name>
</gene>
<name>A0AAW1AHJ1_9HYME</name>
<feature type="compositionally biased region" description="Basic residues" evidence="1">
    <location>
        <begin position="14"/>
        <end position="26"/>
    </location>
</feature>
<accession>A0AAW1AHJ1</accession>
<sequence>MRYSPTNIPPLSVRCKKRNGQTRGKKTNGASGGRGTRIEVSGAGTRSEGHRKGPSFYDLPSADRSHTIGSRSCPGFKGEEEKRKYTKEVDDDKEEKRWSWKLARTNGCAKLTMIYGHWLANIPFY</sequence>
<dbReference type="Proteomes" id="UP001432146">
    <property type="component" value="Unassembled WGS sequence"/>
</dbReference>
<evidence type="ECO:0000313" key="3">
    <source>
        <dbReference type="Proteomes" id="UP001432146"/>
    </source>
</evidence>
<feature type="region of interest" description="Disordered" evidence="1">
    <location>
        <begin position="1"/>
        <end position="75"/>
    </location>
</feature>
<proteinExistence type="predicted"/>
<dbReference type="EMBL" id="JAWNGG020000011">
    <property type="protein sequence ID" value="KAK9309381.1"/>
    <property type="molecule type" value="Genomic_DNA"/>
</dbReference>
<organism evidence="2 3">
    <name type="scientific">Tetragonisca angustula</name>
    <dbReference type="NCBI Taxonomy" id="166442"/>
    <lineage>
        <taxon>Eukaryota</taxon>
        <taxon>Metazoa</taxon>
        <taxon>Ecdysozoa</taxon>
        <taxon>Arthropoda</taxon>
        <taxon>Hexapoda</taxon>
        <taxon>Insecta</taxon>
        <taxon>Pterygota</taxon>
        <taxon>Neoptera</taxon>
        <taxon>Endopterygota</taxon>
        <taxon>Hymenoptera</taxon>
        <taxon>Apocrita</taxon>
        <taxon>Aculeata</taxon>
        <taxon>Apoidea</taxon>
        <taxon>Anthophila</taxon>
        <taxon>Apidae</taxon>
        <taxon>Tetragonisca</taxon>
    </lineage>
</organism>
<dbReference type="AlphaFoldDB" id="A0AAW1AHJ1"/>
<keyword evidence="3" id="KW-1185">Reference proteome</keyword>